<evidence type="ECO:0000313" key="7">
    <source>
        <dbReference type="Proteomes" id="UP000515344"/>
    </source>
</evidence>
<evidence type="ECO:0000256" key="1">
    <source>
        <dbReference type="ARBA" id="ARBA00010641"/>
    </source>
</evidence>
<keyword evidence="3" id="KW-0731">Sigma factor</keyword>
<feature type="domain" description="RNA polymerase sigma factor 70 region 4 type 2" evidence="5">
    <location>
        <begin position="124"/>
        <end position="175"/>
    </location>
</feature>
<dbReference type="InterPro" id="IPR013249">
    <property type="entry name" value="RNA_pol_sigma70_r4_t2"/>
</dbReference>
<keyword evidence="7" id="KW-1185">Reference proteome</keyword>
<proteinExistence type="inferred from homology"/>
<dbReference type="EMBL" id="CP060007">
    <property type="protein sequence ID" value="QNA43918.1"/>
    <property type="molecule type" value="Genomic_DNA"/>
</dbReference>
<dbReference type="Proteomes" id="UP000515344">
    <property type="component" value="Chromosome"/>
</dbReference>
<dbReference type="SUPFAM" id="SSF88946">
    <property type="entry name" value="Sigma2 domain of RNA polymerase sigma factors"/>
    <property type="match status" value="1"/>
</dbReference>
<dbReference type="PANTHER" id="PTHR43133:SF46">
    <property type="entry name" value="RNA POLYMERASE SIGMA-70 FACTOR ECF SUBFAMILY"/>
    <property type="match status" value="1"/>
</dbReference>
<dbReference type="InterPro" id="IPR036388">
    <property type="entry name" value="WH-like_DNA-bd_sf"/>
</dbReference>
<organism evidence="6 7">
    <name type="scientific">Lacibacter sediminis</name>
    <dbReference type="NCBI Taxonomy" id="2760713"/>
    <lineage>
        <taxon>Bacteria</taxon>
        <taxon>Pseudomonadati</taxon>
        <taxon>Bacteroidota</taxon>
        <taxon>Chitinophagia</taxon>
        <taxon>Chitinophagales</taxon>
        <taxon>Chitinophagaceae</taxon>
        <taxon>Lacibacter</taxon>
    </lineage>
</organism>
<dbReference type="NCBIfam" id="TIGR02937">
    <property type="entry name" value="sigma70-ECF"/>
    <property type="match status" value="1"/>
</dbReference>
<dbReference type="RefSeq" id="WP_182802180.1">
    <property type="nucleotide sequence ID" value="NZ_CP060007.1"/>
</dbReference>
<dbReference type="SUPFAM" id="SSF88659">
    <property type="entry name" value="Sigma3 and sigma4 domains of RNA polymerase sigma factors"/>
    <property type="match status" value="1"/>
</dbReference>
<protein>
    <submittedName>
        <fullName evidence="6">Sigma-70 family RNA polymerase sigma factor</fullName>
    </submittedName>
</protein>
<accession>A0A7G5XEL5</accession>
<evidence type="ECO:0000256" key="3">
    <source>
        <dbReference type="ARBA" id="ARBA00023082"/>
    </source>
</evidence>
<gene>
    <name evidence="6" type="ORF">H4075_17855</name>
</gene>
<evidence type="ECO:0000256" key="4">
    <source>
        <dbReference type="ARBA" id="ARBA00023163"/>
    </source>
</evidence>
<dbReference type="Gene3D" id="1.10.10.10">
    <property type="entry name" value="Winged helix-like DNA-binding domain superfamily/Winged helix DNA-binding domain"/>
    <property type="match status" value="1"/>
</dbReference>
<dbReference type="CDD" id="cd06171">
    <property type="entry name" value="Sigma70_r4"/>
    <property type="match status" value="1"/>
</dbReference>
<evidence type="ECO:0000259" key="5">
    <source>
        <dbReference type="Pfam" id="PF08281"/>
    </source>
</evidence>
<dbReference type="Gene3D" id="1.10.1740.10">
    <property type="match status" value="1"/>
</dbReference>
<dbReference type="PANTHER" id="PTHR43133">
    <property type="entry name" value="RNA POLYMERASE ECF-TYPE SIGMA FACTO"/>
    <property type="match status" value="1"/>
</dbReference>
<reference evidence="7" key="1">
    <citation type="submission" date="2020-08" db="EMBL/GenBank/DDBJ databases">
        <title>Lacibacter sp. S13-6-6 genome sequencing.</title>
        <authorList>
            <person name="Jin L."/>
        </authorList>
    </citation>
    <scope>NUCLEOTIDE SEQUENCE [LARGE SCALE GENOMIC DNA]</scope>
    <source>
        <strain evidence="7">S13-6-6</strain>
    </source>
</reference>
<dbReference type="InterPro" id="IPR039425">
    <property type="entry name" value="RNA_pol_sigma-70-like"/>
</dbReference>
<dbReference type="AlphaFoldDB" id="A0A7G5XEL5"/>
<dbReference type="GO" id="GO:0016987">
    <property type="term" value="F:sigma factor activity"/>
    <property type="evidence" value="ECO:0007669"/>
    <property type="project" value="UniProtKB-KW"/>
</dbReference>
<dbReference type="InterPro" id="IPR013325">
    <property type="entry name" value="RNA_pol_sigma_r2"/>
</dbReference>
<keyword evidence="2" id="KW-0805">Transcription regulation</keyword>
<keyword evidence="4" id="KW-0804">Transcription</keyword>
<dbReference type="GO" id="GO:0006352">
    <property type="term" value="P:DNA-templated transcription initiation"/>
    <property type="evidence" value="ECO:0007669"/>
    <property type="project" value="InterPro"/>
</dbReference>
<dbReference type="InterPro" id="IPR014284">
    <property type="entry name" value="RNA_pol_sigma-70_dom"/>
</dbReference>
<dbReference type="InterPro" id="IPR013324">
    <property type="entry name" value="RNA_pol_sigma_r3/r4-like"/>
</dbReference>
<evidence type="ECO:0000313" key="6">
    <source>
        <dbReference type="EMBL" id="QNA43918.1"/>
    </source>
</evidence>
<dbReference type="GO" id="GO:0003677">
    <property type="term" value="F:DNA binding"/>
    <property type="evidence" value="ECO:0007669"/>
    <property type="project" value="InterPro"/>
</dbReference>
<dbReference type="KEGG" id="lacs:H4075_17855"/>
<sequence>MDNDNNLWQGLKQGDKEMFLALYRKYYHTLLFIGLKEMKDAHLVKDIIQQLFLYLWEKRETIQDARDVKSYLITSFLRKLTADWKKSKQSGLLEVVWSSYPEDPQPNPEEKLIRKDEQSHLFQLLRDHINELPNRQKELIILKFYEGLSYQDIVQRTGLSHRTVYNKIHEGLKKLKLGIAQSRQPRSAALISLLNVLASAATIAMAQKY</sequence>
<name>A0A7G5XEL5_9BACT</name>
<evidence type="ECO:0000256" key="2">
    <source>
        <dbReference type="ARBA" id="ARBA00023015"/>
    </source>
</evidence>
<dbReference type="Pfam" id="PF08281">
    <property type="entry name" value="Sigma70_r4_2"/>
    <property type="match status" value="1"/>
</dbReference>
<comment type="similarity">
    <text evidence="1">Belongs to the sigma-70 factor family. ECF subfamily.</text>
</comment>